<sequence>MGSTSPALSPTEAAQIVDATLDSVSQQLRDLNHQIWSHPEAAFTEHHALDILCTFLETQPHPFVVTRQAYGLATAFEAVSETAPTQNDTNHDEPPTTINFNAEYDALPGIGHACGHNLIATSSVAAFLALSALLRHRNIRGRAQLLGTPAEENGGGKVKLLRAGAYDGVAVSLMGHGGPTSLPSDGVAGMPMTARQQLTIEFRGAETHAGATPWEGRNALDALVSAYNNVSLLRQQLRPEERIHCAILETPTVANVIPAATKACWQVRSPSRAGLRALVSRVRRCVEAGALAAGCEAVAVEEDDGEAYTDVLLNETLCRRYQAHMKRYGREVVVRADEVLAGSTDAGNVSYVLPTLHSFFSINAPPGCVPHHPSYTEAAGTDIAHQEAIRVGKALALLGWDMITNPELLEQARAELREGLLRAQ</sequence>
<organism evidence="1 2">
    <name type="scientific">Aspergillus aculeatinus CBS 121060</name>
    <dbReference type="NCBI Taxonomy" id="1448322"/>
    <lineage>
        <taxon>Eukaryota</taxon>
        <taxon>Fungi</taxon>
        <taxon>Dikarya</taxon>
        <taxon>Ascomycota</taxon>
        <taxon>Pezizomycotina</taxon>
        <taxon>Eurotiomycetes</taxon>
        <taxon>Eurotiomycetidae</taxon>
        <taxon>Eurotiales</taxon>
        <taxon>Aspergillaceae</taxon>
        <taxon>Aspergillus</taxon>
        <taxon>Aspergillus subgen. Circumdati</taxon>
    </lineage>
</organism>
<keyword evidence="2" id="KW-1185">Reference proteome</keyword>
<reference evidence="1" key="1">
    <citation type="submission" date="2018-02" db="EMBL/GenBank/DDBJ databases">
        <title>The genomes of Aspergillus section Nigri reveals drivers in fungal speciation.</title>
        <authorList>
            <consortium name="DOE Joint Genome Institute"/>
            <person name="Vesth T.C."/>
            <person name="Nybo J."/>
            <person name="Theobald S."/>
            <person name="Brandl J."/>
            <person name="Frisvad J.C."/>
            <person name="Nielsen K.F."/>
            <person name="Lyhne E.K."/>
            <person name="Kogle M.E."/>
            <person name="Kuo A."/>
            <person name="Riley R."/>
            <person name="Clum A."/>
            <person name="Nolan M."/>
            <person name="Lipzen A."/>
            <person name="Salamov A."/>
            <person name="Henrissat B."/>
            <person name="Wiebenga A."/>
            <person name="De vries R.P."/>
            <person name="Grigoriev I.V."/>
            <person name="Mortensen U.H."/>
            <person name="Andersen M.R."/>
            <person name="Baker S.E."/>
        </authorList>
    </citation>
    <scope>NUCLEOTIDE SEQUENCE</scope>
    <source>
        <strain evidence="1">CBS 121060</strain>
    </source>
</reference>
<name>A0ACD1GWR9_9EURO</name>
<evidence type="ECO:0000313" key="1">
    <source>
        <dbReference type="EMBL" id="RAH65643.1"/>
    </source>
</evidence>
<gene>
    <name evidence="1" type="ORF">BO66DRAFT_358736</name>
</gene>
<dbReference type="EMBL" id="KZ824993">
    <property type="protein sequence ID" value="RAH65643.1"/>
    <property type="molecule type" value="Genomic_DNA"/>
</dbReference>
<evidence type="ECO:0000313" key="2">
    <source>
        <dbReference type="Proteomes" id="UP000249661"/>
    </source>
</evidence>
<dbReference type="Proteomes" id="UP000249661">
    <property type="component" value="Unassembled WGS sequence"/>
</dbReference>
<protein>
    <submittedName>
        <fullName evidence="1">Uncharacterized protein</fullName>
    </submittedName>
</protein>
<proteinExistence type="predicted"/>
<accession>A0ACD1GWR9</accession>